<evidence type="ECO:0000313" key="3">
    <source>
        <dbReference type="Proteomes" id="UP000006591"/>
    </source>
</evidence>
<evidence type="ECO:0000256" key="1">
    <source>
        <dbReference type="SAM" id="SignalP"/>
    </source>
</evidence>
<keyword evidence="3" id="KW-1185">Reference proteome</keyword>
<feature type="signal peptide" evidence="1">
    <location>
        <begin position="1"/>
        <end position="19"/>
    </location>
</feature>
<dbReference type="Gramene" id="ONIVA02G13810.1">
    <property type="protein sequence ID" value="ONIVA02G13810.1"/>
    <property type="gene ID" value="ONIVA02G13810"/>
</dbReference>
<keyword evidence="1" id="KW-0732">Signal</keyword>
<reference evidence="2" key="2">
    <citation type="submission" date="2018-04" db="EMBL/GenBank/DDBJ databases">
        <title>OnivRS2 (Oryza nivara Reference Sequence Version 2).</title>
        <authorList>
            <person name="Zhang J."/>
            <person name="Kudrna D."/>
            <person name="Lee S."/>
            <person name="Talag J."/>
            <person name="Rajasekar S."/>
            <person name="Welchert J."/>
            <person name="Hsing Y.-I."/>
            <person name="Wing R.A."/>
        </authorList>
    </citation>
    <scope>NUCLEOTIDE SEQUENCE [LARGE SCALE GENOMIC DNA]</scope>
    <source>
        <strain evidence="2">SL10</strain>
    </source>
</reference>
<name>A0A0E0G518_ORYNI</name>
<sequence length="99" mass="10407">MAWVHVRLAADLAVAGLDGLLGCPRASHSVEKGTTHTYIHTDVVDGDVTVGEAPRVVVSVKLKAVQLAVGAGLSRCQVKKSGCSWLKSIEEIISQTLNS</sequence>
<dbReference type="Proteomes" id="UP000006591">
    <property type="component" value="Chromosome 2"/>
</dbReference>
<accession>A0A0E0G518</accession>
<feature type="chain" id="PRO_5002359892" evidence="1">
    <location>
        <begin position="20"/>
        <end position="99"/>
    </location>
</feature>
<proteinExistence type="predicted"/>
<organism evidence="2">
    <name type="scientific">Oryza nivara</name>
    <name type="common">Indian wild rice</name>
    <name type="synonym">Oryza sativa f. spontanea</name>
    <dbReference type="NCBI Taxonomy" id="4536"/>
    <lineage>
        <taxon>Eukaryota</taxon>
        <taxon>Viridiplantae</taxon>
        <taxon>Streptophyta</taxon>
        <taxon>Embryophyta</taxon>
        <taxon>Tracheophyta</taxon>
        <taxon>Spermatophyta</taxon>
        <taxon>Magnoliopsida</taxon>
        <taxon>Liliopsida</taxon>
        <taxon>Poales</taxon>
        <taxon>Poaceae</taxon>
        <taxon>BOP clade</taxon>
        <taxon>Oryzoideae</taxon>
        <taxon>Oryzeae</taxon>
        <taxon>Oryzinae</taxon>
        <taxon>Oryza</taxon>
    </lineage>
</organism>
<dbReference type="AlphaFoldDB" id="A0A0E0G518"/>
<protein>
    <submittedName>
        <fullName evidence="2">Uncharacterized protein</fullName>
    </submittedName>
</protein>
<dbReference type="HOGENOM" id="CLU_2324334_0_0_1"/>
<dbReference type="EnsemblPlants" id="ONIVA02G13810.1">
    <property type="protein sequence ID" value="ONIVA02G13810.1"/>
    <property type="gene ID" value="ONIVA02G13810"/>
</dbReference>
<reference evidence="2" key="1">
    <citation type="submission" date="2015-04" db="UniProtKB">
        <authorList>
            <consortium name="EnsemblPlants"/>
        </authorList>
    </citation>
    <scope>IDENTIFICATION</scope>
    <source>
        <strain evidence="2">SL10</strain>
    </source>
</reference>
<evidence type="ECO:0000313" key="2">
    <source>
        <dbReference type="EnsemblPlants" id="ONIVA02G13810.1"/>
    </source>
</evidence>